<dbReference type="EMBL" id="JASFZW010000011">
    <property type="protein sequence ID" value="KAK2076127.1"/>
    <property type="molecule type" value="Genomic_DNA"/>
</dbReference>
<proteinExistence type="predicted"/>
<evidence type="ECO:0000313" key="2">
    <source>
        <dbReference type="Proteomes" id="UP001255856"/>
    </source>
</evidence>
<sequence>MAHSFANLPQDVLNMVFARAFDGRAAPLWADEALQLWTALRLVCRRWNQNLNIRFPYDPHRNVDCSALAQLPALSALRLSGAVGYKMAGRSATLERLSVTYASQDRKTATAGVTIDALGCMALSLQQLMAFGGSFSVRSSSILIGVEQLGEPEAAETIVHRFRQPYFEGDFVPPHIWGDAVALELSHEACDAACYRALRELASNASELEELRLQSDVSFKIVPCSPGAARFWQEVEDLYAVVALSMPTMYGAQASDLLTLLMSLKTDRDPETEKPYADVARLAVVELGLNDVLIQKESQC</sequence>
<organism evidence="1 2">
    <name type="scientific">Prototheca wickerhamii</name>
    <dbReference type="NCBI Taxonomy" id="3111"/>
    <lineage>
        <taxon>Eukaryota</taxon>
        <taxon>Viridiplantae</taxon>
        <taxon>Chlorophyta</taxon>
        <taxon>core chlorophytes</taxon>
        <taxon>Trebouxiophyceae</taxon>
        <taxon>Chlorellales</taxon>
        <taxon>Chlorellaceae</taxon>
        <taxon>Prototheca</taxon>
    </lineage>
</organism>
<keyword evidence="2" id="KW-1185">Reference proteome</keyword>
<evidence type="ECO:0008006" key="3">
    <source>
        <dbReference type="Google" id="ProtNLM"/>
    </source>
</evidence>
<dbReference type="Proteomes" id="UP001255856">
    <property type="component" value="Unassembled WGS sequence"/>
</dbReference>
<reference evidence="1" key="1">
    <citation type="submission" date="2021-01" db="EMBL/GenBank/DDBJ databases">
        <authorList>
            <person name="Eckstrom K.M.E."/>
        </authorList>
    </citation>
    <scope>NUCLEOTIDE SEQUENCE</scope>
    <source>
        <strain evidence="1">UVCC 0001</strain>
    </source>
</reference>
<accession>A0AAD9MH13</accession>
<comment type="caution">
    <text evidence="1">The sequence shown here is derived from an EMBL/GenBank/DDBJ whole genome shotgun (WGS) entry which is preliminary data.</text>
</comment>
<name>A0AAD9MH13_PROWI</name>
<evidence type="ECO:0000313" key="1">
    <source>
        <dbReference type="EMBL" id="KAK2076127.1"/>
    </source>
</evidence>
<dbReference type="AlphaFoldDB" id="A0AAD9MH13"/>
<gene>
    <name evidence="1" type="ORF">QBZ16_001059</name>
</gene>
<protein>
    <recommendedName>
        <fullName evidence="3">F-box domain-containing protein</fullName>
    </recommendedName>
</protein>